<protein>
    <submittedName>
        <fullName evidence="1">Uncharacterized protein</fullName>
    </submittedName>
</protein>
<evidence type="ECO:0000313" key="1">
    <source>
        <dbReference type="EMBL" id="KHJ87237.1"/>
    </source>
</evidence>
<feature type="non-terminal residue" evidence="1">
    <location>
        <position position="1"/>
    </location>
</feature>
<organism evidence="1 2">
    <name type="scientific">Oesophagostomum dentatum</name>
    <name type="common">Nodular worm</name>
    <dbReference type="NCBI Taxonomy" id="61180"/>
    <lineage>
        <taxon>Eukaryota</taxon>
        <taxon>Metazoa</taxon>
        <taxon>Ecdysozoa</taxon>
        <taxon>Nematoda</taxon>
        <taxon>Chromadorea</taxon>
        <taxon>Rhabditida</taxon>
        <taxon>Rhabditina</taxon>
        <taxon>Rhabditomorpha</taxon>
        <taxon>Strongyloidea</taxon>
        <taxon>Strongylidae</taxon>
        <taxon>Oesophagostomum</taxon>
    </lineage>
</organism>
<name>A0A0B1SUN7_OESDE</name>
<dbReference type="AlphaFoldDB" id="A0A0B1SUN7"/>
<reference evidence="1 2" key="1">
    <citation type="submission" date="2014-03" db="EMBL/GenBank/DDBJ databases">
        <title>Draft genome of the hookworm Oesophagostomum dentatum.</title>
        <authorList>
            <person name="Mitreva M."/>
        </authorList>
    </citation>
    <scope>NUCLEOTIDE SEQUENCE [LARGE SCALE GENOMIC DNA]</scope>
    <source>
        <strain evidence="1 2">OD-Hann</strain>
    </source>
</reference>
<proteinExistence type="predicted"/>
<dbReference type="EMBL" id="KN558233">
    <property type="protein sequence ID" value="KHJ87237.1"/>
    <property type="molecule type" value="Genomic_DNA"/>
</dbReference>
<evidence type="ECO:0000313" key="2">
    <source>
        <dbReference type="Proteomes" id="UP000053660"/>
    </source>
</evidence>
<keyword evidence="2" id="KW-1185">Reference proteome</keyword>
<dbReference type="Proteomes" id="UP000053660">
    <property type="component" value="Unassembled WGS sequence"/>
</dbReference>
<accession>A0A0B1SUN7</accession>
<gene>
    <name evidence="1" type="ORF">OESDEN_12992</name>
</gene>
<sequence length="64" mass="7182">LLRFIGAQKTEFDKFTAIREKGYSTSDARTIAERLPNSDSVGTVRKGPSTKKLVYIQFCPLCDI</sequence>